<dbReference type="InterPro" id="IPR025724">
    <property type="entry name" value="GAG-pre-integrase_dom"/>
</dbReference>
<keyword evidence="4" id="KW-0325">Glycoprotein</keyword>
<evidence type="ECO:0000313" key="8">
    <source>
        <dbReference type="EMBL" id="ADB85299.1"/>
    </source>
</evidence>
<dbReference type="CDD" id="cd01837">
    <property type="entry name" value="SGNH_plant_lipase_like"/>
    <property type="match status" value="1"/>
</dbReference>
<dbReference type="InterPro" id="IPR054722">
    <property type="entry name" value="PolX-like_BBD"/>
</dbReference>
<evidence type="ECO:0000256" key="1">
    <source>
        <dbReference type="ARBA" id="ARBA00008668"/>
    </source>
</evidence>
<dbReference type="GO" id="GO:0015074">
    <property type="term" value="P:DNA integration"/>
    <property type="evidence" value="ECO:0007669"/>
    <property type="project" value="InterPro"/>
</dbReference>
<evidence type="ECO:0000256" key="6">
    <source>
        <dbReference type="SAM" id="SignalP"/>
    </source>
</evidence>
<dbReference type="InterPro" id="IPR001584">
    <property type="entry name" value="Integrase_cat-core"/>
</dbReference>
<dbReference type="SUPFAM" id="SSF53098">
    <property type="entry name" value="Ribonuclease H-like"/>
    <property type="match status" value="1"/>
</dbReference>
<dbReference type="Pfam" id="PF13976">
    <property type="entry name" value="gag_pre-integrs"/>
    <property type="match status" value="1"/>
</dbReference>
<evidence type="ECO:0000256" key="3">
    <source>
        <dbReference type="ARBA" id="ARBA00022801"/>
    </source>
</evidence>
<comment type="similarity">
    <text evidence="1">Belongs to the 'GDSL' lipolytic enzyme family.</text>
</comment>
<dbReference type="InterPro" id="IPR057670">
    <property type="entry name" value="SH3_retrovirus"/>
</dbReference>
<dbReference type="InterPro" id="IPR035669">
    <property type="entry name" value="SGNH_plant_lipase-like"/>
</dbReference>
<name>D3IVF9_PHYED</name>
<feature type="chain" id="PRO_5003047084" evidence="6">
    <location>
        <begin position="25"/>
        <end position="1384"/>
    </location>
</feature>
<organism evidence="8">
    <name type="scientific">Phyllostachys edulis</name>
    <name type="common">Tortoise shell bamboo</name>
    <name type="synonym">Bambusa edulis</name>
    <dbReference type="NCBI Taxonomy" id="38705"/>
    <lineage>
        <taxon>Eukaryota</taxon>
        <taxon>Viridiplantae</taxon>
        <taxon>Streptophyta</taxon>
        <taxon>Embryophyta</taxon>
        <taxon>Tracheophyta</taxon>
        <taxon>Spermatophyta</taxon>
        <taxon>Magnoliopsida</taxon>
        <taxon>Liliopsida</taxon>
        <taxon>Poales</taxon>
        <taxon>Poaceae</taxon>
        <taxon>BOP clade</taxon>
        <taxon>Bambusoideae</taxon>
        <taxon>Arundinarodae</taxon>
        <taxon>Arundinarieae</taxon>
        <taxon>Arundinariinae</taxon>
        <taxon>Phyllostachys</taxon>
    </lineage>
</organism>
<dbReference type="InterPro" id="IPR036514">
    <property type="entry name" value="SGNH_hydro_sf"/>
</dbReference>
<dbReference type="InterPro" id="IPR012337">
    <property type="entry name" value="RNaseH-like_sf"/>
</dbReference>
<dbReference type="PANTHER" id="PTHR22835">
    <property type="entry name" value="ZINC FINGER FYVE DOMAIN CONTAINING PROTEIN"/>
    <property type="match status" value="1"/>
</dbReference>
<accession>D3IVF9</accession>
<dbReference type="PANTHER" id="PTHR22835:SF273">
    <property type="entry name" value="GDSL ESTERASE_LIPASE"/>
    <property type="match status" value="1"/>
</dbReference>
<evidence type="ECO:0000256" key="2">
    <source>
        <dbReference type="ARBA" id="ARBA00022729"/>
    </source>
</evidence>
<proteinExistence type="inferred from homology"/>
<dbReference type="GO" id="GO:0016788">
    <property type="term" value="F:hydrolase activity, acting on ester bonds"/>
    <property type="evidence" value="ECO:0007669"/>
    <property type="project" value="InterPro"/>
</dbReference>
<evidence type="ECO:0000256" key="4">
    <source>
        <dbReference type="ARBA" id="ARBA00023180"/>
    </source>
</evidence>
<dbReference type="Pfam" id="PF25597">
    <property type="entry name" value="SH3_retrovirus"/>
    <property type="match status" value="1"/>
</dbReference>
<evidence type="ECO:0000256" key="5">
    <source>
        <dbReference type="SAM" id="MobiDB-lite"/>
    </source>
</evidence>
<dbReference type="GO" id="GO:0003676">
    <property type="term" value="F:nucleic acid binding"/>
    <property type="evidence" value="ECO:0007669"/>
    <property type="project" value="InterPro"/>
</dbReference>
<dbReference type="Gene3D" id="3.40.50.1110">
    <property type="entry name" value="SGNH hydrolase"/>
    <property type="match status" value="1"/>
</dbReference>
<feature type="compositionally biased region" description="Polar residues" evidence="5">
    <location>
        <begin position="1332"/>
        <end position="1345"/>
    </location>
</feature>
<dbReference type="InterPro" id="IPR001087">
    <property type="entry name" value="GDSL"/>
</dbReference>
<keyword evidence="3" id="KW-0378">Hydrolase</keyword>
<sequence length="1384" mass="153861">MWLLGGHFSLALAVLYALLALASGSSVLGCYSRIFSFGDSLTDTGNYVRLTAKNPSLYGKPPYGRTFFGRPTGRASDGRLVIDFIEAVDASPDSPGRASPDWLEGVPQAAGCLGSQGPKSGPARAILPGLELPKIHVKISPVSTAPADFQHGANFAIISATANNGSFFSGKGLDITPFSLDTQMFWFRGHLQQLAQQNIGSNVLSDALVALGEIGGNDYNFAFAGGMPREKVRAFVPAVVEKLAATIEQLIGMGARAFVVPGNLPFGCAPLYLQRFRSANAKDYDAQTGCLAWFNKFAEYHNRVLTARLDALRRLHPDATIVYADWYSAMMSIFRSPGKLGTCVRASVLLLFCFVGCVCVGDGDVDVVAPISVSTLVVCLDIRFSQLIFTPALKRFTNALLSCCGNQTMPCGKPGCTVCDDPSTYVSWDGTHPTEAVVFVVKSVLSSIPIYYLTVFQTPKSVLCALDRLRRRFLWAGHDSFSGGKCKINWASVCRPTKLGGLGILNLSFFSVALRLRWLWLQWKVPSKPWSGTELPCSEGDRSLFAAVTRVSLGDGQTASFWYSAWLCGEAPKALAPLIFEISKGRNKTVASGLQDGRWVQDINIQGGLSIDHIRQFVDLWAKINRIHPVFGSQDDIDWKLTPNGSYSSKIWKQMADWLGFESLQPSSWRPCTSLLDWWSNAAKREGSPAKATRTTLILVLWVLWKERNARIFNNKVATPLQLIAQIKEEEHSKNHPPKVVRAVESGLFEVEPSKPSKIVFKSAGFAQTPSRKISASTSPGQTPQKVKYHCTFCKKDGHIIEFYFRRAKIERKKRMNALRTIRGVPSPAVVPRARQPVLPTRHRPRFVEDFFDSFGGSRQHFGLGYREERPRVRRARKEDIWLVDSRCSRHMTRDSRWFSSLTHASGNKLITFGDASTGTVTAKGTVRVNNKFKLKDVTLLLDESLEVRFKSDECRVLDSSGELVFKISRFERIFCADFSFSSASSPRCRVASDSYDLVLWYRRLGHIGFDHLTRVSSKDLIRGLPRLKAVRDLVCTPCRHGKMVSASHPPLTLVMTDGPGQLLHLDTVGPSRVQSAGGKWYSWVYFLVSKDEAFGFFRELVLRLAVELPGALRAIRTDNGTEFKNSSFATFYSDRGLEHQFSSPRVPQQNGVVERKNRTLVEMARTMLDEHSTPRRFWAEAISTACYISNRVFLRSVIGKTSYELRFGHKPKVSHFKIFGCKCFILKYGNLDKFESRCSDGIFLGYPAHSRGYRVFNFDTNKVVETCEVTFDEASPSTRPDDAGTQVSESIFVDDDSEDGDPIHPQVRSDMVGEPTSTTPASDEQPLPTFTDDQSGSAPTSTANEVEVTSAPGAPLRIQRQHPPEQIIGDLHERITRSRFYEQ</sequence>
<reference evidence="8" key="1">
    <citation type="journal article" date="2010" name="J. Integr. Plant Biol.">
        <title>Insights into the bamboo genome: syntenic relationships to rice and sorghum.</title>
        <authorList>
            <person name="Gui Y.J."/>
            <person name="Zhou Y."/>
            <person name="Wang Y."/>
            <person name="Wang S."/>
            <person name="Wang S.Y."/>
            <person name="Hu Y."/>
            <person name="Bo S.P."/>
            <person name="Chen H."/>
            <person name="Zhou C.P."/>
            <person name="Ma N.X."/>
            <person name="Zhang T.Z."/>
            <person name="Fan L.J."/>
        </authorList>
    </citation>
    <scope>NUCLEOTIDE SEQUENCE</scope>
    <source>
        <tissue evidence="8">Shoot</tissue>
    </source>
</reference>
<protein>
    <submittedName>
        <fullName evidence="8">Putative retrotransposon protein</fullName>
    </submittedName>
</protein>
<dbReference type="PROSITE" id="PS50994">
    <property type="entry name" value="INTEGRASE"/>
    <property type="match status" value="1"/>
</dbReference>
<feature type="compositionally biased region" description="Basic and acidic residues" evidence="5">
    <location>
        <begin position="1371"/>
        <end position="1384"/>
    </location>
</feature>
<evidence type="ECO:0000259" key="7">
    <source>
        <dbReference type="PROSITE" id="PS50994"/>
    </source>
</evidence>
<dbReference type="Pfam" id="PF00657">
    <property type="entry name" value="Lipase_GDSL"/>
    <property type="match status" value="1"/>
</dbReference>
<feature type="domain" description="Integrase catalytic" evidence="7">
    <location>
        <begin position="1047"/>
        <end position="1211"/>
    </location>
</feature>
<dbReference type="Pfam" id="PF22936">
    <property type="entry name" value="Pol_BBD"/>
    <property type="match status" value="1"/>
</dbReference>
<dbReference type="Gene3D" id="3.30.420.10">
    <property type="entry name" value="Ribonuclease H-like superfamily/Ribonuclease H"/>
    <property type="match status" value="1"/>
</dbReference>
<keyword evidence="2 6" id="KW-0732">Signal</keyword>
<dbReference type="EMBL" id="GQ252825">
    <property type="protein sequence ID" value="ADB85299.1"/>
    <property type="molecule type" value="Genomic_DNA"/>
</dbReference>
<feature type="signal peptide" evidence="6">
    <location>
        <begin position="1"/>
        <end position="24"/>
    </location>
</feature>
<dbReference type="InterPro" id="IPR036397">
    <property type="entry name" value="RNaseH_sf"/>
</dbReference>
<feature type="region of interest" description="Disordered" evidence="5">
    <location>
        <begin position="1293"/>
        <end position="1384"/>
    </location>
</feature>